<dbReference type="InterPro" id="IPR017937">
    <property type="entry name" value="Thioredoxin_CS"/>
</dbReference>
<feature type="site" description="Deprotonates C-terminal active site Cys" evidence="8">
    <location>
        <position position="22"/>
    </location>
</feature>
<name>A0A512BBC5_9BACT</name>
<dbReference type="NCBIfam" id="TIGR01068">
    <property type="entry name" value="thioredoxin"/>
    <property type="match status" value="1"/>
</dbReference>
<feature type="active site" description="Nucleophile" evidence="8">
    <location>
        <position position="28"/>
    </location>
</feature>
<comment type="caution">
    <text evidence="11">The sequence shown here is derived from an EMBL/GenBank/DDBJ whole genome shotgun (WGS) entry which is preliminary data.</text>
</comment>
<comment type="similarity">
    <text evidence="1 7">Belongs to the thioredoxin family.</text>
</comment>
<dbReference type="PIRSF" id="PIRSF000077">
    <property type="entry name" value="Thioredoxin"/>
    <property type="match status" value="1"/>
</dbReference>
<dbReference type="PROSITE" id="PS51352">
    <property type="entry name" value="THIOREDOXIN_2"/>
    <property type="match status" value="1"/>
</dbReference>
<feature type="active site" description="Nucleophile" evidence="8">
    <location>
        <position position="31"/>
    </location>
</feature>
<dbReference type="PRINTS" id="PR00421">
    <property type="entry name" value="THIOREDOXIN"/>
</dbReference>
<dbReference type="Gene3D" id="3.40.30.10">
    <property type="entry name" value="Glutaredoxin"/>
    <property type="match status" value="1"/>
</dbReference>
<evidence type="ECO:0000256" key="3">
    <source>
        <dbReference type="ARBA" id="ARBA00022982"/>
    </source>
</evidence>
<evidence type="ECO:0000313" key="12">
    <source>
        <dbReference type="Proteomes" id="UP000321513"/>
    </source>
</evidence>
<dbReference type="PANTHER" id="PTHR45663">
    <property type="entry name" value="GEO12009P1"/>
    <property type="match status" value="1"/>
</dbReference>
<dbReference type="PANTHER" id="PTHR45663:SF11">
    <property type="entry name" value="GEO12009P1"/>
    <property type="match status" value="1"/>
</dbReference>
<dbReference type="AlphaFoldDB" id="A0A512BBC5"/>
<evidence type="ECO:0000256" key="4">
    <source>
        <dbReference type="ARBA" id="ARBA00023157"/>
    </source>
</evidence>
<evidence type="ECO:0000256" key="5">
    <source>
        <dbReference type="ARBA" id="ARBA00023284"/>
    </source>
</evidence>
<evidence type="ECO:0000259" key="10">
    <source>
        <dbReference type="PROSITE" id="PS51352"/>
    </source>
</evidence>
<evidence type="ECO:0000256" key="8">
    <source>
        <dbReference type="PIRSR" id="PIRSR000077-1"/>
    </source>
</evidence>
<dbReference type="OrthoDB" id="9790390at2"/>
<dbReference type="GO" id="GO:0045454">
    <property type="term" value="P:cell redox homeostasis"/>
    <property type="evidence" value="ECO:0007669"/>
    <property type="project" value="TreeGrafter"/>
</dbReference>
<proteinExistence type="inferred from homology"/>
<evidence type="ECO:0000313" key="11">
    <source>
        <dbReference type="EMBL" id="GEO09271.1"/>
    </source>
</evidence>
<keyword evidence="5 9" id="KW-0676">Redox-active center</keyword>
<dbReference type="Proteomes" id="UP000321513">
    <property type="component" value="Unassembled WGS sequence"/>
</dbReference>
<evidence type="ECO:0000256" key="2">
    <source>
        <dbReference type="ARBA" id="ARBA00022448"/>
    </source>
</evidence>
<keyword evidence="12" id="KW-1185">Reference proteome</keyword>
<keyword evidence="3" id="KW-0249">Electron transport</keyword>
<dbReference type="SUPFAM" id="SSF52833">
    <property type="entry name" value="Thioredoxin-like"/>
    <property type="match status" value="1"/>
</dbReference>
<evidence type="ECO:0000256" key="6">
    <source>
        <dbReference type="NCBIfam" id="TIGR01068"/>
    </source>
</evidence>
<dbReference type="FunFam" id="3.40.30.10:FF:000001">
    <property type="entry name" value="Thioredoxin"/>
    <property type="match status" value="1"/>
</dbReference>
<dbReference type="InterPro" id="IPR005746">
    <property type="entry name" value="Thioredoxin"/>
</dbReference>
<keyword evidence="2" id="KW-0813">Transport</keyword>
<dbReference type="Pfam" id="PF00085">
    <property type="entry name" value="Thioredoxin"/>
    <property type="match status" value="1"/>
</dbReference>
<evidence type="ECO:0000256" key="1">
    <source>
        <dbReference type="ARBA" id="ARBA00008987"/>
    </source>
</evidence>
<evidence type="ECO:0000256" key="7">
    <source>
        <dbReference type="PIRNR" id="PIRNR000077"/>
    </source>
</evidence>
<dbReference type="GO" id="GO:0015035">
    <property type="term" value="F:protein-disulfide reductase activity"/>
    <property type="evidence" value="ECO:0007669"/>
    <property type="project" value="UniProtKB-UniRule"/>
</dbReference>
<dbReference type="PROSITE" id="PS00194">
    <property type="entry name" value="THIOREDOXIN_1"/>
    <property type="match status" value="1"/>
</dbReference>
<accession>A0A512BBC5</accession>
<dbReference type="InterPro" id="IPR036249">
    <property type="entry name" value="Thioredoxin-like_sf"/>
</dbReference>
<dbReference type="EMBL" id="BJYT01000006">
    <property type="protein sequence ID" value="GEO09271.1"/>
    <property type="molecule type" value="Genomic_DNA"/>
</dbReference>
<dbReference type="RefSeq" id="WP_147203402.1">
    <property type="nucleotide sequence ID" value="NZ_BJYT01000006.1"/>
</dbReference>
<feature type="site" description="Contributes to redox potential value" evidence="8">
    <location>
        <position position="29"/>
    </location>
</feature>
<evidence type="ECO:0000256" key="9">
    <source>
        <dbReference type="PIRSR" id="PIRSR000077-4"/>
    </source>
</evidence>
<keyword evidence="4 9" id="KW-1015">Disulfide bond</keyword>
<feature type="site" description="Contributes to redox potential value" evidence="8">
    <location>
        <position position="30"/>
    </location>
</feature>
<gene>
    <name evidence="11" type="ORF">SAE01_17670</name>
</gene>
<sequence length="105" mass="11698">MNTAAKESFGEIIKGNTPVLVDFHAEWCGPCKMMKPVLEELRQIMGDKIRILKIDIDKNPKLASSLNISGVPTLMLFKQGETLWRQSGVLSAKQLQSIVNQKAMV</sequence>
<dbReference type="CDD" id="cd02947">
    <property type="entry name" value="TRX_family"/>
    <property type="match status" value="1"/>
</dbReference>
<dbReference type="InterPro" id="IPR013766">
    <property type="entry name" value="Thioredoxin_domain"/>
</dbReference>
<feature type="domain" description="Thioredoxin" evidence="10">
    <location>
        <begin position="1"/>
        <end position="104"/>
    </location>
</feature>
<reference evidence="11 12" key="1">
    <citation type="submission" date="2019-07" db="EMBL/GenBank/DDBJ databases">
        <title>Whole genome shotgun sequence of Segetibacter aerophilus NBRC 106135.</title>
        <authorList>
            <person name="Hosoyama A."/>
            <person name="Uohara A."/>
            <person name="Ohji S."/>
            <person name="Ichikawa N."/>
        </authorList>
    </citation>
    <scope>NUCLEOTIDE SEQUENCE [LARGE SCALE GENOMIC DNA]</scope>
    <source>
        <strain evidence="11 12">NBRC 106135</strain>
    </source>
</reference>
<dbReference type="GO" id="GO:0005829">
    <property type="term" value="C:cytosol"/>
    <property type="evidence" value="ECO:0007669"/>
    <property type="project" value="TreeGrafter"/>
</dbReference>
<protein>
    <recommendedName>
        <fullName evidence="6 7">Thioredoxin</fullName>
    </recommendedName>
</protein>
<feature type="disulfide bond" description="Redox-active" evidence="9">
    <location>
        <begin position="28"/>
        <end position="31"/>
    </location>
</feature>
<organism evidence="11 12">
    <name type="scientific">Segetibacter aerophilus</name>
    <dbReference type="NCBI Taxonomy" id="670293"/>
    <lineage>
        <taxon>Bacteria</taxon>
        <taxon>Pseudomonadati</taxon>
        <taxon>Bacteroidota</taxon>
        <taxon>Chitinophagia</taxon>
        <taxon>Chitinophagales</taxon>
        <taxon>Chitinophagaceae</taxon>
        <taxon>Segetibacter</taxon>
    </lineage>
</organism>